<dbReference type="EMBL" id="NPEX01000103">
    <property type="protein sequence ID" value="RAI43155.1"/>
    <property type="molecule type" value="Genomic_DNA"/>
</dbReference>
<dbReference type="RefSeq" id="WP_111419981.1">
    <property type="nucleotide sequence ID" value="NZ_NPEX01000103.1"/>
</dbReference>
<protein>
    <recommendedName>
        <fullName evidence="2">Transcription regulator PadR N-terminal domain-containing protein</fullName>
    </recommendedName>
</protein>
<gene>
    <name evidence="3" type="ORF">CH341_15775</name>
</gene>
<dbReference type="InterPro" id="IPR036388">
    <property type="entry name" value="WH-like_DNA-bd_sf"/>
</dbReference>
<reference evidence="3 4" key="1">
    <citation type="submission" date="2017-07" db="EMBL/GenBank/DDBJ databases">
        <title>Draft Genome Sequences of Select Purple Nonsulfur Bacteria.</title>
        <authorList>
            <person name="Lasarre B."/>
            <person name="Mckinlay J.B."/>
        </authorList>
    </citation>
    <scope>NUCLEOTIDE SEQUENCE [LARGE SCALE GENOMIC DNA]</scope>
    <source>
        <strain evidence="3 4">DSM 5909</strain>
    </source>
</reference>
<accession>A0A327KZU6</accession>
<keyword evidence="4" id="KW-1185">Reference proteome</keyword>
<evidence type="ECO:0000259" key="2">
    <source>
        <dbReference type="Pfam" id="PF03551"/>
    </source>
</evidence>
<dbReference type="SUPFAM" id="SSF46785">
    <property type="entry name" value="Winged helix' DNA-binding domain"/>
    <property type="match status" value="1"/>
</dbReference>
<sequence>MRHRNHHHDDDGPRHGHHGHEHGRFHLFGWWANRADGDRRGDPRLGDRDAGDGPRGRPHRRHGHDGPPRGERDGFGRGGGGRFFGSGDLRLLLLWLIGESPSHGYELIKEVEKRLGGTYSPSPGSVYPILSLLEDMGQIRATSTEGGKKLFEITDDGRRAIAEERATIDGILSRIAIVARTMGGMRPPEPIFQVFQTLKTAVALNPRPWTDDEVARVCRIVNAAIAEIQADDRDAGLPPAPRS</sequence>
<comment type="caution">
    <text evidence="3">The sequence shown here is derived from an EMBL/GenBank/DDBJ whole genome shotgun (WGS) entry which is preliminary data.</text>
</comment>
<dbReference type="Gene3D" id="1.10.10.10">
    <property type="entry name" value="Winged helix-like DNA-binding domain superfamily/Winged helix DNA-binding domain"/>
    <property type="match status" value="1"/>
</dbReference>
<evidence type="ECO:0000313" key="4">
    <source>
        <dbReference type="Proteomes" id="UP000249130"/>
    </source>
</evidence>
<dbReference type="InterPro" id="IPR036390">
    <property type="entry name" value="WH_DNA-bd_sf"/>
</dbReference>
<feature type="domain" description="Transcription regulator PadR N-terminal" evidence="2">
    <location>
        <begin position="93"/>
        <end position="163"/>
    </location>
</feature>
<dbReference type="InterPro" id="IPR005149">
    <property type="entry name" value="Tscrpt_reg_PadR_N"/>
</dbReference>
<organism evidence="3 4">
    <name type="scientific">Rhodoplanes roseus</name>
    <dbReference type="NCBI Taxonomy" id="29409"/>
    <lineage>
        <taxon>Bacteria</taxon>
        <taxon>Pseudomonadati</taxon>
        <taxon>Pseudomonadota</taxon>
        <taxon>Alphaproteobacteria</taxon>
        <taxon>Hyphomicrobiales</taxon>
        <taxon>Nitrobacteraceae</taxon>
        <taxon>Rhodoplanes</taxon>
    </lineage>
</organism>
<dbReference type="OrthoDB" id="9814826at2"/>
<feature type="compositionally biased region" description="Basic and acidic residues" evidence="1">
    <location>
        <begin position="39"/>
        <end position="55"/>
    </location>
</feature>
<feature type="region of interest" description="Disordered" evidence="1">
    <location>
        <begin position="1"/>
        <end position="20"/>
    </location>
</feature>
<dbReference type="AlphaFoldDB" id="A0A327KZU6"/>
<feature type="region of interest" description="Disordered" evidence="1">
    <location>
        <begin position="39"/>
        <end position="79"/>
    </location>
</feature>
<evidence type="ECO:0000256" key="1">
    <source>
        <dbReference type="SAM" id="MobiDB-lite"/>
    </source>
</evidence>
<dbReference type="Pfam" id="PF03551">
    <property type="entry name" value="PadR"/>
    <property type="match status" value="1"/>
</dbReference>
<name>A0A327KZU6_9BRAD</name>
<dbReference type="Proteomes" id="UP000249130">
    <property type="component" value="Unassembled WGS sequence"/>
</dbReference>
<evidence type="ECO:0000313" key="3">
    <source>
        <dbReference type="EMBL" id="RAI43155.1"/>
    </source>
</evidence>
<proteinExistence type="predicted"/>
<feature type="compositionally biased region" description="Basic and acidic residues" evidence="1">
    <location>
        <begin position="64"/>
        <end position="75"/>
    </location>
</feature>
<dbReference type="PANTHER" id="PTHR43252:SF7">
    <property type="entry name" value="TRANSCRIPTIONAL REGULATOR YQJI"/>
    <property type="match status" value="1"/>
</dbReference>
<dbReference type="PANTHER" id="PTHR43252">
    <property type="entry name" value="TRANSCRIPTIONAL REGULATOR YQJI"/>
    <property type="match status" value="1"/>
</dbReference>